<comment type="caution">
    <text evidence="1">The sequence shown here is derived from an EMBL/GenBank/DDBJ whole genome shotgun (WGS) entry which is preliminary data.</text>
</comment>
<dbReference type="AlphaFoldDB" id="A0A4Q8B744"/>
<name>A0A4Q8B744_9ACTN</name>
<keyword evidence="2" id="KW-1185">Reference proteome</keyword>
<gene>
    <name evidence="1" type="ORF">EV384_1889</name>
</gene>
<sequence>MPVEVGVNCATVAVSVEGAVRDTRADSACSGSIRTCVKVRLT</sequence>
<evidence type="ECO:0000313" key="2">
    <source>
        <dbReference type="Proteomes" id="UP000294114"/>
    </source>
</evidence>
<reference evidence="1 2" key="1">
    <citation type="submission" date="2019-02" db="EMBL/GenBank/DDBJ databases">
        <title>Sequencing the genomes of 1000 actinobacteria strains.</title>
        <authorList>
            <person name="Klenk H.-P."/>
        </authorList>
    </citation>
    <scope>NUCLEOTIDE SEQUENCE [LARGE SCALE GENOMIC DNA]</scope>
    <source>
        <strain evidence="1 2">DSM 45612</strain>
    </source>
</reference>
<dbReference type="EMBL" id="SHLD01000001">
    <property type="protein sequence ID" value="RZU73484.1"/>
    <property type="molecule type" value="Genomic_DNA"/>
</dbReference>
<accession>A0A4Q8B744</accession>
<organism evidence="1 2">
    <name type="scientific">Micromonospora kangleipakensis</name>
    <dbReference type="NCBI Taxonomy" id="1077942"/>
    <lineage>
        <taxon>Bacteria</taxon>
        <taxon>Bacillati</taxon>
        <taxon>Actinomycetota</taxon>
        <taxon>Actinomycetes</taxon>
        <taxon>Micromonosporales</taxon>
        <taxon>Micromonosporaceae</taxon>
        <taxon>Micromonospora</taxon>
    </lineage>
</organism>
<proteinExistence type="predicted"/>
<protein>
    <submittedName>
        <fullName evidence="1">Uncharacterized protein</fullName>
    </submittedName>
</protein>
<dbReference type="Proteomes" id="UP000294114">
    <property type="component" value="Unassembled WGS sequence"/>
</dbReference>
<evidence type="ECO:0000313" key="1">
    <source>
        <dbReference type="EMBL" id="RZU73484.1"/>
    </source>
</evidence>